<accession>A0A8R7P9E3</accession>
<evidence type="ECO:0000313" key="1">
    <source>
        <dbReference type="EnsemblPlants" id="TuG1812G0200000531.01.T01.cds473969"/>
    </source>
</evidence>
<reference evidence="1" key="2">
    <citation type="submission" date="2018-03" db="EMBL/GenBank/DDBJ databases">
        <title>The Triticum urartu genome reveals the dynamic nature of wheat genome evolution.</title>
        <authorList>
            <person name="Ling H."/>
            <person name="Ma B."/>
            <person name="Shi X."/>
            <person name="Liu H."/>
            <person name="Dong L."/>
            <person name="Sun H."/>
            <person name="Cao Y."/>
            <person name="Gao Q."/>
            <person name="Zheng S."/>
            <person name="Li Y."/>
            <person name="Yu Y."/>
            <person name="Du H."/>
            <person name="Qi M."/>
            <person name="Li Y."/>
            <person name="Yu H."/>
            <person name="Cui Y."/>
            <person name="Wang N."/>
            <person name="Chen C."/>
            <person name="Wu H."/>
            <person name="Zhao Y."/>
            <person name="Zhang J."/>
            <person name="Li Y."/>
            <person name="Zhou W."/>
            <person name="Zhang B."/>
            <person name="Hu W."/>
            <person name="Eijk M."/>
            <person name="Tang J."/>
            <person name="Witsenboer H."/>
            <person name="Zhao S."/>
            <person name="Li Z."/>
            <person name="Zhang A."/>
            <person name="Wang D."/>
            <person name="Liang C."/>
        </authorList>
    </citation>
    <scope>NUCLEOTIDE SEQUENCE [LARGE SCALE GENOMIC DNA]</scope>
    <source>
        <strain evidence="1">cv. G1812</strain>
    </source>
</reference>
<evidence type="ECO:0000313" key="2">
    <source>
        <dbReference type="Proteomes" id="UP000015106"/>
    </source>
</evidence>
<dbReference type="AlphaFoldDB" id="A0A8R7P9E3"/>
<keyword evidence="2" id="KW-1185">Reference proteome</keyword>
<protein>
    <submittedName>
        <fullName evidence="1">Uncharacterized protein</fullName>
    </submittedName>
</protein>
<reference evidence="2" key="1">
    <citation type="journal article" date="2013" name="Nature">
        <title>Draft genome of the wheat A-genome progenitor Triticum urartu.</title>
        <authorList>
            <person name="Ling H.Q."/>
            <person name="Zhao S."/>
            <person name="Liu D."/>
            <person name="Wang J."/>
            <person name="Sun H."/>
            <person name="Zhang C."/>
            <person name="Fan H."/>
            <person name="Li D."/>
            <person name="Dong L."/>
            <person name="Tao Y."/>
            <person name="Gao C."/>
            <person name="Wu H."/>
            <person name="Li Y."/>
            <person name="Cui Y."/>
            <person name="Guo X."/>
            <person name="Zheng S."/>
            <person name="Wang B."/>
            <person name="Yu K."/>
            <person name="Liang Q."/>
            <person name="Yang W."/>
            <person name="Lou X."/>
            <person name="Chen J."/>
            <person name="Feng M."/>
            <person name="Jian J."/>
            <person name="Zhang X."/>
            <person name="Luo G."/>
            <person name="Jiang Y."/>
            <person name="Liu J."/>
            <person name="Wang Z."/>
            <person name="Sha Y."/>
            <person name="Zhang B."/>
            <person name="Wu H."/>
            <person name="Tang D."/>
            <person name="Shen Q."/>
            <person name="Xue P."/>
            <person name="Zou S."/>
            <person name="Wang X."/>
            <person name="Liu X."/>
            <person name="Wang F."/>
            <person name="Yang Y."/>
            <person name="An X."/>
            <person name="Dong Z."/>
            <person name="Zhang K."/>
            <person name="Zhang X."/>
            <person name="Luo M.C."/>
            <person name="Dvorak J."/>
            <person name="Tong Y."/>
            <person name="Wang J."/>
            <person name="Yang H."/>
            <person name="Li Z."/>
            <person name="Wang D."/>
            <person name="Zhang A."/>
            <person name="Wang J."/>
        </authorList>
    </citation>
    <scope>NUCLEOTIDE SEQUENCE</scope>
    <source>
        <strain evidence="2">cv. G1812</strain>
    </source>
</reference>
<dbReference type="EnsemblPlants" id="TuG1812G0200000531.01.T01">
    <property type="protein sequence ID" value="TuG1812G0200000531.01.T01.cds473969"/>
    <property type="gene ID" value="TuG1812G0200000531.01"/>
</dbReference>
<dbReference type="Gramene" id="TuG1812G0200000531.01.T01">
    <property type="protein sequence ID" value="TuG1812G0200000531.01.T01.cds473969"/>
    <property type="gene ID" value="TuG1812G0200000531.01"/>
</dbReference>
<organism evidence="1 2">
    <name type="scientific">Triticum urartu</name>
    <name type="common">Red wild einkorn</name>
    <name type="synonym">Crithodium urartu</name>
    <dbReference type="NCBI Taxonomy" id="4572"/>
    <lineage>
        <taxon>Eukaryota</taxon>
        <taxon>Viridiplantae</taxon>
        <taxon>Streptophyta</taxon>
        <taxon>Embryophyta</taxon>
        <taxon>Tracheophyta</taxon>
        <taxon>Spermatophyta</taxon>
        <taxon>Magnoliopsida</taxon>
        <taxon>Liliopsida</taxon>
        <taxon>Poales</taxon>
        <taxon>Poaceae</taxon>
        <taxon>BOP clade</taxon>
        <taxon>Pooideae</taxon>
        <taxon>Triticodae</taxon>
        <taxon>Triticeae</taxon>
        <taxon>Triticinae</taxon>
        <taxon>Triticum</taxon>
    </lineage>
</organism>
<name>A0A8R7P9E3_TRIUA</name>
<dbReference type="Proteomes" id="UP000015106">
    <property type="component" value="Chromosome 2"/>
</dbReference>
<proteinExistence type="predicted"/>
<sequence length="66" mass="7403">MGRDSDEGPPRGCAFGVICVLQLPHHQTDQDITILRLRAGNIVLAVFCHRNGVNFHLAVFRCYPKQ</sequence>
<reference evidence="1" key="3">
    <citation type="submission" date="2022-06" db="UniProtKB">
        <authorList>
            <consortium name="EnsemblPlants"/>
        </authorList>
    </citation>
    <scope>IDENTIFICATION</scope>
</reference>